<feature type="region of interest" description="Disordered" evidence="1">
    <location>
        <begin position="248"/>
        <end position="326"/>
    </location>
</feature>
<evidence type="ECO:0000313" key="4">
    <source>
        <dbReference type="Proteomes" id="UP001138768"/>
    </source>
</evidence>
<reference evidence="3 4" key="1">
    <citation type="journal article" date="2020" name="Microorganisms">
        <title>Osmotic Adaptation and Compatible Solute Biosynthesis of Phototrophic Bacteria as Revealed from Genome Analyses.</title>
        <authorList>
            <person name="Imhoff J.F."/>
            <person name="Rahn T."/>
            <person name="Kunzel S."/>
            <person name="Keller A."/>
            <person name="Neulinger S.C."/>
        </authorList>
    </citation>
    <scope>NUCLEOTIDE SEQUENCE [LARGE SCALE GENOMIC DNA]</scope>
    <source>
        <strain evidence="3 4">DSM 25653</strain>
    </source>
</reference>
<dbReference type="RefSeq" id="WP_200240337.1">
    <property type="nucleotide sequence ID" value="NZ_NRRY01000006.1"/>
</dbReference>
<organism evidence="3 4">
    <name type="scientific">Lamprobacter modestohalophilus</name>
    <dbReference type="NCBI Taxonomy" id="1064514"/>
    <lineage>
        <taxon>Bacteria</taxon>
        <taxon>Pseudomonadati</taxon>
        <taxon>Pseudomonadota</taxon>
        <taxon>Gammaproteobacteria</taxon>
        <taxon>Chromatiales</taxon>
        <taxon>Chromatiaceae</taxon>
        <taxon>Lamprobacter</taxon>
    </lineage>
</organism>
<dbReference type="AlphaFoldDB" id="A0A9X0W6N7"/>
<feature type="compositionally biased region" description="Pro residues" evidence="1">
    <location>
        <begin position="621"/>
        <end position="639"/>
    </location>
</feature>
<evidence type="ECO:0000256" key="1">
    <source>
        <dbReference type="SAM" id="MobiDB-lite"/>
    </source>
</evidence>
<dbReference type="EMBL" id="NRRY01000006">
    <property type="protein sequence ID" value="MBK1617948.1"/>
    <property type="molecule type" value="Genomic_DNA"/>
</dbReference>
<feature type="region of interest" description="Disordered" evidence="1">
    <location>
        <begin position="445"/>
        <end position="639"/>
    </location>
</feature>
<dbReference type="Pfam" id="PF14238">
    <property type="entry name" value="DUF4340"/>
    <property type="match status" value="1"/>
</dbReference>
<accession>A0A9X0W6N7</accession>
<keyword evidence="4" id="KW-1185">Reference proteome</keyword>
<name>A0A9X0W6N7_9GAMM</name>
<feature type="compositionally biased region" description="Basic and acidic residues" evidence="1">
    <location>
        <begin position="258"/>
        <end position="299"/>
    </location>
</feature>
<evidence type="ECO:0000313" key="3">
    <source>
        <dbReference type="EMBL" id="MBK1617948.1"/>
    </source>
</evidence>
<feature type="compositionally biased region" description="Polar residues" evidence="1">
    <location>
        <begin position="543"/>
        <end position="554"/>
    </location>
</feature>
<gene>
    <name evidence="3" type="ORF">CKO42_05660</name>
</gene>
<evidence type="ECO:0000259" key="2">
    <source>
        <dbReference type="Pfam" id="PF14238"/>
    </source>
</evidence>
<dbReference type="InterPro" id="IPR025641">
    <property type="entry name" value="DUF4340"/>
</dbReference>
<feature type="domain" description="DUF4340" evidence="2">
    <location>
        <begin position="93"/>
        <end position="347"/>
    </location>
</feature>
<sequence length="639" mass="67791">MSDRPNWLAQRFRNPLSGLEPSWRRALQTPAVSALIALLVAQLVAALVLAGNAMQTSSAADAPLLNLVSDQVKRIEIDSADEQVVLARAAEGWVLPALADFPADADKVDRLLSTLTALQRPLPVGASGETQRRLKVADDNAERRITLYGNTGNTGDTGDTGHVGELTQLLTGDSRGFRRLYARLADEDTVYDLPLANVLIASDSGDWLRRDQLHLDAGAIERVHSDDWTLSRMDGSWRLTAALADRMAGTPTSAPAPELERMELDHREREGTERESSEREDAGRENTGREGAGREDKTLEGAGLEPTGLDQAEPNPTKMRRSDLDSSQVEALLSRIANLSYEDVRMPATAAALTSEPVLRLDITLDDGSRRSRMVFADGNGSYLLQTGTDPWLYELSEYDLDGLLGLDPQQLLARQADQSAQAEASHEMTPSAELTLNDSLAAGDELAPSAEPNPLDTAGKIPSHSGNGSAATVEKDLADGAGPVDRTDPADGAGPADGTDPTVGIGSSDLAEPIDDRQTDELGGAAISESPAPSADLDRGTGSATEPTTTVGDSSAAEANDAEQPEPAAAATASEGPSESVTHPATSPAETEPDFRPQQRPVPARSAPPQWPYQRYAPPSGQPWPPQGPPPQAAPGWR</sequence>
<dbReference type="Proteomes" id="UP001138768">
    <property type="component" value="Unassembled WGS sequence"/>
</dbReference>
<protein>
    <recommendedName>
        <fullName evidence="2">DUF4340 domain-containing protein</fullName>
    </recommendedName>
</protein>
<feature type="compositionally biased region" description="Low complexity" evidence="1">
    <location>
        <begin position="566"/>
        <end position="581"/>
    </location>
</feature>
<comment type="caution">
    <text evidence="3">The sequence shown here is derived from an EMBL/GenBank/DDBJ whole genome shotgun (WGS) entry which is preliminary data.</text>
</comment>
<proteinExistence type="predicted"/>